<dbReference type="InterPro" id="IPR003439">
    <property type="entry name" value="ABC_transporter-like_ATP-bd"/>
</dbReference>
<dbReference type="SMART" id="SM00382">
    <property type="entry name" value="AAA"/>
    <property type="match status" value="2"/>
</dbReference>
<keyword evidence="3" id="KW-0067">ATP-binding</keyword>
<dbReference type="InterPro" id="IPR032781">
    <property type="entry name" value="ABC_tran_Xtn"/>
</dbReference>
<feature type="domain" description="ABC transporter" evidence="5">
    <location>
        <begin position="4"/>
        <end position="259"/>
    </location>
</feature>
<dbReference type="KEGG" id="salq:SYNTR_1542"/>
<dbReference type="InterPro" id="IPR032524">
    <property type="entry name" value="ABC_tran_C"/>
</dbReference>
<dbReference type="Proteomes" id="UP000426444">
    <property type="component" value="Chromosome"/>
</dbReference>
<dbReference type="Pfam" id="PF12848">
    <property type="entry name" value="ABC_tran_Xtn"/>
    <property type="match status" value="1"/>
</dbReference>
<evidence type="ECO:0000256" key="2">
    <source>
        <dbReference type="ARBA" id="ARBA00022741"/>
    </source>
</evidence>
<dbReference type="PROSITE" id="PS50893">
    <property type="entry name" value="ABC_TRANSPORTER_2"/>
    <property type="match status" value="2"/>
</dbReference>
<dbReference type="EMBL" id="CP046457">
    <property type="protein sequence ID" value="QGU00136.1"/>
    <property type="molecule type" value="Genomic_DNA"/>
</dbReference>
<dbReference type="InterPro" id="IPR027417">
    <property type="entry name" value="P-loop_NTPase"/>
</dbReference>
<reference evidence="7" key="1">
    <citation type="journal article" date="2019" name="Microbiology">
        <title>Complete Genome Sequence of an Uncultured Bacterium of the Candidate Phylum Bipolaricaulota.</title>
        <authorList>
            <person name="Kadnikov V.V."/>
            <person name="Mardanov A.V."/>
            <person name="Beletsky A.V."/>
            <person name="Frank Y.A."/>
            <person name="Karnachuk O.V."/>
            <person name="Ravin N.V."/>
        </authorList>
    </citation>
    <scope>NUCLEOTIDE SEQUENCE [LARGE SCALE GENOMIC DNA]</scope>
</reference>
<keyword evidence="1" id="KW-0677">Repeat</keyword>
<name>A0A6I6DBZ5_9FIRM</name>
<keyword evidence="4" id="KW-0175">Coiled coil</keyword>
<dbReference type="InterPro" id="IPR017871">
    <property type="entry name" value="ABC_transporter-like_CS"/>
</dbReference>
<dbReference type="InterPro" id="IPR037118">
    <property type="entry name" value="Val-tRNA_synth_C_sf"/>
</dbReference>
<dbReference type="PANTHER" id="PTHR42855">
    <property type="entry name" value="ABC TRANSPORTER ATP-BINDING SUBUNIT"/>
    <property type="match status" value="1"/>
</dbReference>
<dbReference type="Gene3D" id="1.10.287.380">
    <property type="entry name" value="Valyl-tRNA synthetase, C-terminal domain"/>
    <property type="match status" value="1"/>
</dbReference>
<dbReference type="FunFam" id="3.40.50.300:FF:000309">
    <property type="entry name" value="ABC transporter ATP-binding protein"/>
    <property type="match status" value="1"/>
</dbReference>
<evidence type="ECO:0000256" key="3">
    <source>
        <dbReference type="ARBA" id="ARBA00022840"/>
    </source>
</evidence>
<dbReference type="InterPro" id="IPR003593">
    <property type="entry name" value="AAA+_ATPase"/>
</dbReference>
<dbReference type="InterPro" id="IPR051309">
    <property type="entry name" value="ABCF_ATPase"/>
</dbReference>
<dbReference type="OrthoDB" id="9801441at2"/>
<dbReference type="PROSITE" id="PS00211">
    <property type="entry name" value="ABC_TRANSPORTER_1"/>
    <property type="match status" value="2"/>
</dbReference>
<keyword evidence="7" id="KW-1185">Reference proteome</keyword>
<accession>A0A6I6DBZ5</accession>
<feature type="coiled-coil region" evidence="4">
    <location>
        <begin position="525"/>
        <end position="593"/>
    </location>
</feature>
<dbReference type="Pfam" id="PF16326">
    <property type="entry name" value="ABC_tran_CTD"/>
    <property type="match status" value="1"/>
</dbReference>
<dbReference type="AlphaFoldDB" id="A0A6I6DBZ5"/>
<evidence type="ECO:0000313" key="6">
    <source>
        <dbReference type="EMBL" id="QGU00136.1"/>
    </source>
</evidence>
<dbReference type="Gene3D" id="3.40.50.300">
    <property type="entry name" value="P-loop containing nucleotide triphosphate hydrolases"/>
    <property type="match status" value="2"/>
</dbReference>
<gene>
    <name evidence="6" type="ORF">SYNTR_1542</name>
</gene>
<dbReference type="SUPFAM" id="SSF52540">
    <property type="entry name" value="P-loop containing nucleoside triphosphate hydrolases"/>
    <property type="match status" value="2"/>
</dbReference>
<organism evidence="6 7">
    <name type="scientific">Candidatus Syntrophocurvum alkaliphilum</name>
    <dbReference type="NCBI Taxonomy" id="2293317"/>
    <lineage>
        <taxon>Bacteria</taxon>
        <taxon>Bacillati</taxon>
        <taxon>Bacillota</taxon>
        <taxon>Clostridia</taxon>
        <taxon>Eubacteriales</taxon>
        <taxon>Syntrophomonadaceae</taxon>
        <taxon>Candidatus Syntrophocurvum</taxon>
    </lineage>
</organism>
<keyword evidence="2" id="KW-0547">Nucleotide-binding</keyword>
<feature type="domain" description="ABC transporter" evidence="5">
    <location>
        <begin position="325"/>
        <end position="537"/>
    </location>
</feature>
<evidence type="ECO:0000256" key="4">
    <source>
        <dbReference type="SAM" id="Coils"/>
    </source>
</evidence>
<evidence type="ECO:0000313" key="7">
    <source>
        <dbReference type="Proteomes" id="UP000426444"/>
    </source>
</evidence>
<dbReference type="GO" id="GO:0005524">
    <property type="term" value="F:ATP binding"/>
    <property type="evidence" value="ECO:0007669"/>
    <property type="project" value="UniProtKB-KW"/>
</dbReference>
<dbReference type="FunFam" id="3.40.50.300:FF:000011">
    <property type="entry name" value="Putative ABC transporter ATP-binding component"/>
    <property type="match status" value="1"/>
</dbReference>
<dbReference type="Pfam" id="PF00005">
    <property type="entry name" value="ABC_tran"/>
    <property type="match status" value="2"/>
</dbReference>
<dbReference type="PANTHER" id="PTHR42855:SF2">
    <property type="entry name" value="DRUG RESISTANCE ABC TRANSPORTER,ATP-BINDING PROTEIN"/>
    <property type="match status" value="1"/>
</dbReference>
<dbReference type="CDD" id="cd03221">
    <property type="entry name" value="ABCF_EF-3"/>
    <property type="match status" value="2"/>
</dbReference>
<dbReference type="GO" id="GO:0016887">
    <property type="term" value="F:ATP hydrolysis activity"/>
    <property type="evidence" value="ECO:0007669"/>
    <property type="project" value="InterPro"/>
</dbReference>
<proteinExistence type="predicted"/>
<evidence type="ECO:0000256" key="1">
    <source>
        <dbReference type="ARBA" id="ARBA00022737"/>
    </source>
</evidence>
<dbReference type="GO" id="GO:0003677">
    <property type="term" value="F:DNA binding"/>
    <property type="evidence" value="ECO:0007669"/>
    <property type="project" value="InterPro"/>
</dbReference>
<sequence>MIVIQANKITKSYNDIKILNEINFSINQNERVGLVGPNGVGKSTLMQCLSGEMPPDSGDVIIGNGIKYGYLEQLPEKNNNTTTWDIVMESYSELIEYRQTMHELEKQIACAEENQLEKLLNKYSKVTEMYERADGYSCESTARKILIGLGFNKEDFNKPYKDFSGGQKTRINLARLLALNPDLLLLDEPTNHLDINSIMWLEDFLNNYSGTLLIVSHDRTFLDNICTRILELNTNKVNSYFGNYTKYLKLKAEEDLTFARAYKKQQEKIKRTEEFIRKYRAGIKSKQARGRELQLQRMERLEADRKKQMSNWQINITNNSAHEVLQVIELEKTFEDNIIFKDINFKLTKGQKVALIGPNGCGKTTLLKTIIKEIYPENGVIKIGNRVKLAYFAQEYETINPYNTLLDELLTSFDITIQESRSYLGKMLFSGDDVFKTIDQLSGGEKARIAILKIIISGANFLVLDEPTNHLDIESCQLVEELLTEFPGTILFVSHDRSFIDQIADGILSMENGNIEYFPGNYSYYQEKINRIRNEEALLKKQEKAEKKVAKPRNEKKEKEKLVSKLNEKLNLIEEEIIQIEEEKTKIEEVLSDPDTYNNEEKAKSYTFYYHEIEEQYNVKYDEWEELSLQIDELNEEL</sequence>
<evidence type="ECO:0000259" key="5">
    <source>
        <dbReference type="PROSITE" id="PS50893"/>
    </source>
</evidence>
<dbReference type="RefSeq" id="WP_156203955.1">
    <property type="nucleotide sequence ID" value="NZ_CP046457.1"/>
</dbReference>
<protein>
    <submittedName>
        <fullName evidence="6">Bis-ABC ATPase YheS</fullName>
    </submittedName>
</protein>